<dbReference type="Gene3D" id="3.55.50.30">
    <property type="match status" value="1"/>
</dbReference>
<name>A0ABY6A255_9BURK</name>
<evidence type="ECO:0000256" key="9">
    <source>
        <dbReference type="ARBA" id="ARBA00023065"/>
    </source>
</evidence>
<dbReference type="Pfam" id="PF00593">
    <property type="entry name" value="TonB_dep_Rec_b-barrel"/>
    <property type="match status" value="1"/>
</dbReference>
<keyword evidence="4 14" id="KW-1134">Transmembrane beta strand</keyword>
<dbReference type="InterPro" id="IPR039426">
    <property type="entry name" value="TonB-dep_rcpt-like"/>
</dbReference>
<evidence type="ECO:0000256" key="10">
    <source>
        <dbReference type="ARBA" id="ARBA00023077"/>
    </source>
</evidence>
<evidence type="ECO:0000256" key="5">
    <source>
        <dbReference type="ARBA" id="ARBA00022496"/>
    </source>
</evidence>
<keyword evidence="5" id="KW-0410">Iron transport</keyword>
<evidence type="ECO:0000256" key="1">
    <source>
        <dbReference type="ARBA" id="ARBA00004571"/>
    </source>
</evidence>
<dbReference type="SUPFAM" id="SSF56935">
    <property type="entry name" value="Porins"/>
    <property type="match status" value="1"/>
</dbReference>
<dbReference type="PANTHER" id="PTHR32552">
    <property type="entry name" value="FERRICHROME IRON RECEPTOR-RELATED"/>
    <property type="match status" value="1"/>
</dbReference>
<reference evidence="18" key="1">
    <citation type="submission" date="2022-09" db="EMBL/GenBank/DDBJ databases">
        <title>Bacterial diversity in gut of crayfish and pufferfish.</title>
        <authorList>
            <person name="Huang Y."/>
        </authorList>
    </citation>
    <scope>NUCLEOTIDE SEQUENCE</scope>
    <source>
        <strain evidence="18">PR12</strain>
    </source>
</reference>
<feature type="signal peptide" evidence="16">
    <location>
        <begin position="1"/>
        <end position="41"/>
    </location>
</feature>
<keyword evidence="19" id="KW-1185">Reference proteome</keyword>
<dbReference type="InterPro" id="IPR012910">
    <property type="entry name" value="Plug_dom"/>
</dbReference>
<dbReference type="Proteomes" id="UP001058290">
    <property type="component" value="Chromosome"/>
</dbReference>
<evidence type="ECO:0000256" key="6">
    <source>
        <dbReference type="ARBA" id="ARBA00022692"/>
    </source>
</evidence>
<keyword evidence="7 16" id="KW-0732">Signal</keyword>
<dbReference type="Gene3D" id="2.170.130.10">
    <property type="entry name" value="TonB-dependent receptor, plug domain"/>
    <property type="match status" value="1"/>
</dbReference>
<dbReference type="InterPro" id="IPR010105">
    <property type="entry name" value="TonB_sidphr_rcpt"/>
</dbReference>
<evidence type="ECO:0000256" key="3">
    <source>
        <dbReference type="ARBA" id="ARBA00022448"/>
    </source>
</evidence>
<dbReference type="PANTHER" id="PTHR32552:SF68">
    <property type="entry name" value="FERRICHROME OUTER MEMBRANE TRANSPORTER_PHAGE RECEPTOR"/>
    <property type="match status" value="1"/>
</dbReference>
<evidence type="ECO:0000256" key="8">
    <source>
        <dbReference type="ARBA" id="ARBA00023004"/>
    </source>
</evidence>
<keyword evidence="13 14" id="KW-0998">Cell outer membrane</keyword>
<feature type="domain" description="Secretin/TonB short N-terminal" evidence="17">
    <location>
        <begin position="72"/>
        <end position="123"/>
    </location>
</feature>
<keyword evidence="10 15" id="KW-0798">TonB box</keyword>
<dbReference type="InterPro" id="IPR011662">
    <property type="entry name" value="Secretin/TonB_short_N"/>
</dbReference>
<dbReference type="NCBIfam" id="TIGR01783">
    <property type="entry name" value="TonB-siderophor"/>
    <property type="match status" value="1"/>
</dbReference>
<evidence type="ECO:0000259" key="17">
    <source>
        <dbReference type="SMART" id="SM00965"/>
    </source>
</evidence>
<evidence type="ECO:0000256" key="4">
    <source>
        <dbReference type="ARBA" id="ARBA00022452"/>
    </source>
</evidence>
<dbReference type="InterPro" id="IPR000531">
    <property type="entry name" value="Beta-barrel_TonB"/>
</dbReference>
<evidence type="ECO:0000256" key="13">
    <source>
        <dbReference type="ARBA" id="ARBA00023237"/>
    </source>
</evidence>
<comment type="subcellular location">
    <subcellularLocation>
        <location evidence="1 14">Cell outer membrane</location>
        <topology evidence="1 14">Multi-pass membrane protein</topology>
    </subcellularLocation>
</comment>
<evidence type="ECO:0000256" key="7">
    <source>
        <dbReference type="ARBA" id="ARBA00022729"/>
    </source>
</evidence>
<dbReference type="Gene3D" id="2.40.170.20">
    <property type="entry name" value="TonB-dependent receptor, beta-barrel domain"/>
    <property type="match status" value="1"/>
</dbReference>
<keyword evidence="6 14" id="KW-0812">Transmembrane</keyword>
<dbReference type="InterPro" id="IPR036942">
    <property type="entry name" value="Beta-barrel_TonB_sf"/>
</dbReference>
<protein>
    <submittedName>
        <fullName evidence="18">TonB-dependent siderophore receptor</fullName>
    </submittedName>
</protein>
<gene>
    <name evidence="18" type="ORF">N4T19_01275</name>
</gene>
<dbReference type="RefSeq" id="WP_207788052.1">
    <property type="nucleotide sequence ID" value="NZ_CP104377.1"/>
</dbReference>
<evidence type="ECO:0000256" key="16">
    <source>
        <dbReference type="SAM" id="SignalP"/>
    </source>
</evidence>
<keyword evidence="3 14" id="KW-0813">Transport</keyword>
<dbReference type="CDD" id="cd01347">
    <property type="entry name" value="ligand_gated_channel"/>
    <property type="match status" value="1"/>
</dbReference>
<keyword evidence="12 18" id="KW-0675">Receptor</keyword>
<feature type="chain" id="PRO_5046132895" evidence="16">
    <location>
        <begin position="42"/>
        <end position="818"/>
    </location>
</feature>
<dbReference type="Pfam" id="PF07715">
    <property type="entry name" value="Plug"/>
    <property type="match status" value="1"/>
</dbReference>
<evidence type="ECO:0000256" key="12">
    <source>
        <dbReference type="ARBA" id="ARBA00023170"/>
    </source>
</evidence>
<evidence type="ECO:0000313" key="19">
    <source>
        <dbReference type="Proteomes" id="UP001058290"/>
    </source>
</evidence>
<keyword evidence="8" id="KW-0408">Iron</keyword>
<sequence length="818" mass="89109">MTRPSLPARSARFFALSPLAFAALTAAATLTVFGMAPTAWAQAPASEQSLQTAVPAQSLALTLNAISRQTGIAIGADAALLQGKTAPAVPSGLSLQQAIDRALAGSGLVSVRSGPGTISIRPQPPVAQDTVTLPAVTVTAAMDTERANGPVSGYVARRATAGSKTDTAIIDTPQSVSVITNDELRSRQAETLSQALNYTPGVTTQPTSFSRTADRFRIRGMDVESANSGSMRDGLRLQSNSYDGIQEPYGLERVEVLRGAASVLYGQLSPGGVVNAVSKRPTSEPIRELGLQLGNHNRRQLTADFSGPVGSSDTLDYRLTMLGRDSGTANRYIPDDKLYIAPALTWRPSADTSLTLLSFYQKTNTRFSAPLPYQLVEGVGKGPYFIGRGDFIGEPDYDKMKGEMFTLGYELSHALNADTRLHHSLRFFESKVTWNYLQAQTSAAAIAEAASTGVLRRQYSDRREHAKGLVSDSRMEFNRPLLGADHKLLVGLDLYRMDYDSENFRANTSSINLGSYNYGQPVTVNRDSALDRGSRRKTTQAGLYLQDQVSLNDRWTVLAGLRRDWAQQDQTAHRDGSQAKQKDGANTWRLGVVYKAPNGLAPYLSYSESFFPVSVSEVSGMSFRPTTGKQYEAGLRYQPEGSRTLLSAAIYELVQDNVLKFDAGENSYRQTGQVRSRGLELEAKTEVSRALSVIASYAYTDAKITRSTIASEIGQRSEDTPYHQAALWADYNFASWGLPQLRLAAGARYKGSTRASGIATGMPAYTVVDALLGYRFDAHWDLSVNVSNLMDKKFTQCEFAICHYGDDRQASANLTYRW</sequence>
<proteinExistence type="inferred from homology"/>
<evidence type="ECO:0000256" key="14">
    <source>
        <dbReference type="PROSITE-ProRule" id="PRU01360"/>
    </source>
</evidence>
<keyword evidence="9" id="KW-0406">Ion transport</keyword>
<keyword evidence="11 14" id="KW-0472">Membrane</keyword>
<dbReference type="InterPro" id="IPR037066">
    <property type="entry name" value="Plug_dom_sf"/>
</dbReference>
<organism evidence="18 19">
    <name type="scientific">Comamonas squillarum</name>
    <dbReference type="NCBI Taxonomy" id="2977320"/>
    <lineage>
        <taxon>Bacteria</taxon>
        <taxon>Pseudomonadati</taxon>
        <taxon>Pseudomonadota</taxon>
        <taxon>Betaproteobacteria</taxon>
        <taxon>Burkholderiales</taxon>
        <taxon>Comamonadaceae</taxon>
        <taxon>Comamonas</taxon>
    </lineage>
</organism>
<evidence type="ECO:0000256" key="11">
    <source>
        <dbReference type="ARBA" id="ARBA00023136"/>
    </source>
</evidence>
<dbReference type="PROSITE" id="PS52016">
    <property type="entry name" value="TONB_DEPENDENT_REC_3"/>
    <property type="match status" value="1"/>
</dbReference>
<comment type="similarity">
    <text evidence="2 14 15">Belongs to the TonB-dependent receptor family.</text>
</comment>
<dbReference type="EMBL" id="CP104377">
    <property type="protein sequence ID" value="UXC18794.1"/>
    <property type="molecule type" value="Genomic_DNA"/>
</dbReference>
<evidence type="ECO:0000256" key="2">
    <source>
        <dbReference type="ARBA" id="ARBA00009810"/>
    </source>
</evidence>
<evidence type="ECO:0000256" key="15">
    <source>
        <dbReference type="RuleBase" id="RU003357"/>
    </source>
</evidence>
<dbReference type="SMART" id="SM00965">
    <property type="entry name" value="STN"/>
    <property type="match status" value="1"/>
</dbReference>
<accession>A0ABY6A255</accession>
<evidence type="ECO:0000313" key="18">
    <source>
        <dbReference type="EMBL" id="UXC18794.1"/>
    </source>
</evidence>